<sequence length="36" mass="4069">MPNRLIGDGTVTMHFEISIKNSVKRIFPIIKKSISP</sequence>
<proteinExistence type="predicted"/>
<gene>
    <name evidence="1" type="ORF">P872_05220</name>
</gene>
<dbReference type="AlphaFoldDB" id="U5BZ86"/>
<reference evidence="1 2" key="1">
    <citation type="journal article" date="2013" name="Genome Announc.">
        <title>Draft Genome Sequence of the Psychrophilic and Alkaliphilic Rhodonellum psychrophilum Strain GCM71T.</title>
        <authorList>
            <person name="Hauptmann A.L."/>
            <person name="Glaring M.A."/>
            <person name="Hallin P.F."/>
            <person name="Prieme A."/>
            <person name="Stougaard P."/>
        </authorList>
    </citation>
    <scope>NUCLEOTIDE SEQUENCE [LARGE SCALE GENOMIC DNA]</scope>
    <source>
        <strain evidence="1 2">GCM71</strain>
    </source>
</reference>
<accession>U5BZ86</accession>
<evidence type="ECO:0000313" key="1">
    <source>
        <dbReference type="EMBL" id="ERM82849.1"/>
    </source>
</evidence>
<dbReference type="Proteomes" id="UP000016843">
    <property type="component" value="Unassembled WGS sequence"/>
</dbReference>
<name>U5BZ86_9BACT</name>
<comment type="caution">
    <text evidence="1">The sequence shown here is derived from an EMBL/GenBank/DDBJ whole genome shotgun (WGS) entry which is preliminary data.</text>
</comment>
<organism evidence="1 2">
    <name type="scientific">Rhodonellum psychrophilum GCM71 = DSM 17998</name>
    <dbReference type="NCBI Taxonomy" id="1123057"/>
    <lineage>
        <taxon>Bacteria</taxon>
        <taxon>Pseudomonadati</taxon>
        <taxon>Bacteroidota</taxon>
        <taxon>Cytophagia</taxon>
        <taxon>Cytophagales</taxon>
        <taxon>Cytophagaceae</taxon>
        <taxon>Rhodonellum</taxon>
    </lineage>
</organism>
<protein>
    <submittedName>
        <fullName evidence="1">Uncharacterized protein</fullName>
    </submittedName>
</protein>
<evidence type="ECO:0000313" key="2">
    <source>
        <dbReference type="Proteomes" id="UP000016843"/>
    </source>
</evidence>
<keyword evidence="2" id="KW-1185">Reference proteome</keyword>
<dbReference type="EMBL" id="AWXR01000020">
    <property type="protein sequence ID" value="ERM82849.1"/>
    <property type="molecule type" value="Genomic_DNA"/>
</dbReference>